<name>A0ABX0J805_9BACL</name>
<reference evidence="5" key="1">
    <citation type="submission" date="2020-03" db="EMBL/GenBank/DDBJ databases">
        <title>Draft sequencing of Paenibacilllus sp. S3N08.</title>
        <authorList>
            <person name="Kim D.-U."/>
        </authorList>
    </citation>
    <scope>NUCLEOTIDE SEQUENCE</scope>
    <source>
        <strain evidence="5">S3N08</strain>
    </source>
</reference>
<dbReference type="InterPro" id="IPR011711">
    <property type="entry name" value="GntR_C"/>
</dbReference>
<dbReference type="Gene3D" id="1.10.10.10">
    <property type="entry name" value="Winged helix-like DNA-binding domain superfamily/Winged helix DNA-binding domain"/>
    <property type="match status" value="1"/>
</dbReference>
<dbReference type="Proteomes" id="UP001165962">
    <property type="component" value="Unassembled WGS sequence"/>
</dbReference>
<dbReference type="InterPro" id="IPR036390">
    <property type="entry name" value="WH_DNA-bd_sf"/>
</dbReference>
<dbReference type="SUPFAM" id="SSF46785">
    <property type="entry name" value="Winged helix' DNA-binding domain"/>
    <property type="match status" value="1"/>
</dbReference>
<protein>
    <submittedName>
        <fullName evidence="5">GntR family transcriptional regulator</fullName>
    </submittedName>
</protein>
<dbReference type="InterPro" id="IPR000524">
    <property type="entry name" value="Tscrpt_reg_HTH_GntR"/>
</dbReference>
<dbReference type="Pfam" id="PF07729">
    <property type="entry name" value="FCD"/>
    <property type="match status" value="1"/>
</dbReference>
<keyword evidence="6" id="KW-1185">Reference proteome</keyword>
<evidence type="ECO:0000313" key="6">
    <source>
        <dbReference type="Proteomes" id="UP001165962"/>
    </source>
</evidence>
<keyword evidence="3" id="KW-0804">Transcription</keyword>
<comment type="caution">
    <text evidence="5">The sequence shown here is derived from an EMBL/GenBank/DDBJ whole genome shotgun (WGS) entry which is preliminary data.</text>
</comment>
<keyword evidence="1" id="KW-0805">Transcription regulation</keyword>
<dbReference type="PROSITE" id="PS50949">
    <property type="entry name" value="HTH_GNTR"/>
    <property type="match status" value="1"/>
</dbReference>
<dbReference type="InterPro" id="IPR036388">
    <property type="entry name" value="WH-like_DNA-bd_sf"/>
</dbReference>
<dbReference type="EMBL" id="JAAOIW010000005">
    <property type="protein sequence ID" value="NHN31456.1"/>
    <property type="molecule type" value="Genomic_DNA"/>
</dbReference>
<dbReference type="Pfam" id="PF00392">
    <property type="entry name" value="GntR"/>
    <property type="match status" value="1"/>
</dbReference>
<dbReference type="SUPFAM" id="SSF48008">
    <property type="entry name" value="GntR ligand-binding domain-like"/>
    <property type="match status" value="1"/>
</dbReference>
<dbReference type="RefSeq" id="WP_166151477.1">
    <property type="nucleotide sequence ID" value="NZ_JAAOIW010000005.1"/>
</dbReference>
<dbReference type="SMART" id="SM00345">
    <property type="entry name" value="HTH_GNTR"/>
    <property type="match status" value="1"/>
</dbReference>
<feature type="domain" description="HTH gntR-type" evidence="4">
    <location>
        <begin position="11"/>
        <end position="77"/>
    </location>
</feature>
<proteinExistence type="predicted"/>
<keyword evidence="2" id="KW-0238">DNA-binding</keyword>
<evidence type="ECO:0000313" key="5">
    <source>
        <dbReference type="EMBL" id="NHN31456.1"/>
    </source>
</evidence>
<organism evidence="5 6">
    <name type="scientific">Paenibacillus agricola</name>
    <dbReference type="NCBI Taxonomy" id="2716264"/>
    <lineage>
        <taxon>Bacteria</taxon>
        <taxon>Bacillati</taxon>
        <taxon>Bacillota</taxon>
        <taxon>Bacilli</taxon>
        <taxon>Bacillales</taxon>
        <taxon>Paenibacillaceae</taxon>
        <taxon>Paenibacillus</taxon>
    </lineage>
</organism>
<dbReference type="PANTHER" id="PTHR43537:SF24">
    <property type="entry name" value="GLUCONATE OPERON TRANSCRIPTIONAL REPRESSOR"/>
    <property type="match status" value="1"/>
</dbReference>
<dbReference type="SMART" id="SM00895">
    <property type="entry name" value="FCD"/>
    <property type="match status" value="1"/>
</dbReference>
<gene>
    <name evidence="5" type="ORF">G9U52_16590</name>
</gene>
<accession>A0ABX0J805</accession>
<sequence length="224" mass="26088">MQFPAIWLHGDSLGEKISCELRLRIINGTISPETVITENQLAAEFGTSRSPIRDALKTLSNEGLIRMERMGAVVIGLNLKDMKELNDVRFLIEEFAIQTLSDTYNELKIKELQHIIDKMKLAANHDEPVQFAYYDLLFHETIIRSAQHTRILHMWNHIRYVVLTTLLVATERRFFNNKPAIQPLINRHKLIVDALVSRDHSYINRIVREHFLDTKKTLDESLFQ</sequence>
<evidence type="ECO:0000256" key="2">
    <source>
        <dbReference type="ARBA" id="ARBA00023125"/>
    </source>
</evidence>
<dbReference type="Gene3D" id="1.20.120.530">
    <property type="entry name" value="GntR ligand-binding domain-like"/>
    <property type="match status" value="1"/>
</dbReference>
<evidence type="ECO:0000256" key="1">
    <source>
        <dbReference type="ARBA" id="ARBA00023015"/>
    </source>
</evidence>
<evidence type="ECO:0000256" key="3">
    <source>
        <dbReference type="ARBA" id="ARBA00023163"/>
    </source>
</evidence>
<dbReference type="InterPro" id="IPR008920">
    <property type="entry name" value="TF_FadR/GntR_C"/>
</dbReference>
<evidence type="ECO:0000259" key="4">
    <source>
        <dbReference type="PROSITE" id="PS50949"/>
    </source>
</evidence>
<dbReference type="PRINTS" id="PR00035">
    <property type="entry name" value="HTHGNTR"/>
</dbReference>
<dbReference type="PANTHER" id="PTHR43537">
    <property type="entry name" value="TRANSCRIPTIONAL REGULATOR, GNTR FAMILY"/>
    <property type="match status" value="1"/>
</dbReference>